<organism evidence="1 2">
    <name type="scientific">Abyssibacter profundi</name>
    <dbReference type="NCBI Taxonomy" id="2182787"/>
    <lineage>
        <taxon>Bacteria</taxon>
        <taxon>Pseudomonadati</taxon>
        <taxon>Pseudomonadota</taxon>
        <taxon>Gammaproteobacteria</taxon>
        <taxon>Chromatiales</taxon>
        <taxon>Oceanococcaceae</taxon>
        <taxon>Abyssibacter</taxon>
    </lineage>
</organism>
<reference evidence="1 2" key="1">
    <citation type="submission" date="2018-05" db="EMBL/GenBank/DDBJ databases">
        <title>Abyssibacter profundi OUC007T gen. nov., sp. nov, a marine bacterium isolated from seawater of the Mariana Trench.</title>
        <authorList>
            <person name="Zhou S."/>
        </authorList>
    </citation>
    <scope>NUCLEOTIDE SEQUENCE [LARGE SCALE GENOMIC DNA]</scope>
    <source>
        <strain evidence="1 2">OUC007</strain>
    </source>
</reference>
<dbReference type="Proteomes" id="UP000251800">
    <property type="component" value="Unassembled WGS sequence"/>
</dbReference>
<comment type="caution">
    <text evidence="1">The sequence shown here is derived from an EMBL/GenBank/DDBJ whole genome shotgun (WGS) entry which is preliminary data.</text>
</comment>
<dbReference type="InterPro" id="IPR043148">
    <property type="entry name" value="TagF_C"/>
</dbReference>
<proteinExistence type="predicted"/>
<dbReference type="EMBL" id="QEQK01000011">
    <property type="protein sequence ID" value="PWN55361.1"/>
    <property type="molecule type" value="Genomic_DNA"/>
</dbReference>
<evidence type="ECO:0000313" key="2">
    <source>
        <dbReference type="Proteomes" id="UP000251800"/>
    </source>
</evidence>
<dbReference type="AlphaFoldDB" id="A0A363UIV7"/>
<sequence length="477" mass="53015">MTDTNQSGSGLISAAKLRRVIDEVLQAVAERGYRDPDFQLVVRLFLFESLRRKGEQKRLPVMTACRFGLEQLIFLLPNLVRMWGASPAHLVVVPASHRVGQPVRTRGVSKHADSVVSALLLRSNQVMVFETGVGPASYRGPSGERVVNISLVVWILQRLIGVFSRTSKAPAELVVHALEQLNARPDRVSKKRFSRRLQRHLDRSKWLIRIYSRLLRLEPHCQVVTIVYYTLDAMAVTAVARRIGCRTVEYQHGIQNDDHPMYALGQVPANLGKAATLPRAFHVWDDVAGRRAMRWMSNYPNAGFRCQVIGNLWLEQVIGTDRDRDVAGASRRILVALQEWPMTFNMGLIAALECLDAATEVIIRPHPRDSVALEAIRSTFAQASFSGTFVIQLPGDAAIEAALARSSLCITGFSTVGVEALRLGSYCLFTHPNAKNGLADYIDGSRCFYADSEAGIRSVLMSWQQAMRTQQAAGVQV</sequence>
<dbReference type="Gene3D" id="3.40.50.12580">
    <property type="match status" value="1"/>
</dbReference>
<protein>
    <submittedName>
        <fullName evidence="1">Uncharacterized protein</fullName>
    </submittedName>
</protein>
<evidence type="ECO:0000313" key="1">
    <source>
        <dbReference type="EMBL" id="PWN55361.1"/>
    </source>
</evidence>
<gene>
    <name evidence="1" type="ORF">DEH80_12830</name>
</gene>
<accession>A0A363UIV7</accession>
<dbReference type="RefSeq" id="WP_109720903.1">
    <property type="nucleotide sequence ID" value="NZ_QEQK01000011.1"/>
</dbReference>
<keyword evidence="2" id="KW-1185">Reference proteome</keyword>
<name>A0A363UIV7_9GAMM</name>
<dbReference type="OrthoDB" id="8704783at2"/>